<keyword evidence="3" id="KW-1185">Reference proteome</keyword>
<gene>
    <name evidence="2" type="ORF">DIS18_02395</name>
</gene>
<dbReference type="RefSeq" id="WP_109351434.1">
    <property type="nucleotide sequence ID" value="NZ_QFRI01000001.1"/>
</dbReference>
<reference evidence="2 3" key="2">
    <citation type="submission" date="2018-05" db="EMBL/GenBank/DDBJ databases">
        <title>Algibacter marinivivus sp. nov., isolated from sample around a algae.</title>
        <authorList>
            <person name="Zhong X."/>
        </authorList>
    </citation>
    <scope>NUCLEOTIDE SEQUENCE [LARGE SCALE GENOMIC DNA]</scope>
    <source>
        <strain evidence="2 3">ZY111</strain>
    </source>
</reference>
<comment type="caution">
    <text evidence="2">The sequence shown here is derived from an EMBL/GenBank/DDBJ whole genome shotgun (WGS) entry which is preliminary data.</text>
</comment>
<sequence>MKLKLVIIPLLFLFFMNGYSQPNDFSKKYRYYLVGTWIQESRNVDGYLVFKREIGNQKDRNSFKMEISNNGVINLKHTNMQRKCGNDYRKSISKCKWSLDSENKILKTSIPIIMGFKKFKILDINSRKMVLSFEKLE</sequence>
<feature type="signal peptide" evidence="1">
    <location>
        <begin position="1"/>
        <end position="20"/>
    </location>
</feature>
<organism evidence="2 3">
    <name type="scientific">Algibacter marinivivus</name>
    <dbReference type="NCBI Taxonomy" id="2100723"/>
    <lineage>
        <taxon>Bacteria</taxon>
        <taxon>Pseudomonadati</taxon>
        <taxon>Bacteroidota</taxon>
        <taxon>Flavobacteriia</taxon>
        <taxon>Flavobacteriales</taxon>
        <taxon>Flavobacteriaceae</taxon>
        <taxon>Algibacter</taxon>
    </lineage>
</organism>
<name>A0A2U2X6N9_9FLAO</name>
<evidence type="ECO:0000313" key="3">
    <source>
        <dbReference type="Proteomes" id="UP000245375"/>
    </source>
</evidence>
<feature type="chain" id="PRO_5015755962" description="Lipocalin-like domain-containing protein" evidence="1">
    <location>
        <begin position="21"/>
        <end position="137"/>
    </location>
</feature>
<reference evidence="3" key="1">
    <citation type="submission" date="2018-05" db="EMBL/GenBank/DDBJ databases">
        <title>Algibacter marinivivus sp. nov., isolated from sample around a algae.</title>
        <authorList>
            <person name="Lu D."/>
        </authorList>
    </citation>
    <scope>NUCLEOTIDE SEQUENCE [LARGE SCALE GENOMIC DNA]</scope>
    <source>
        <strain evidence="3">ZY111</strain>
    </source>
</reference>
<keyword evidence="1" id="KW-0732">Signal</keyword>
<evidence type="ECO:0008006" key="4">
    <source>
        <dbReference type="Google" id="ProtNLM"/>
    </source>
</evidence>
<protein>
    <recommendedName>
        <fullName evidence="4">Lipocalin-like domain-containing protein</fullName>
    </recommendedName>
</protein>
<accession>A0A2U2X6N9</accession>
<dbReference type="EMBL" id="QFRI01000001">
    <property type="protein sequence ID" value="PWH83423.1"/>
    <property type="molecule type" value="Genomic_DNA"/>
</dbReference>
<evidence type="ECO:0000256" key="1">
    <source>
        <dbReference type="SAM" id="SignalP"/>
    </source>
</evidence>
<proteinExistence type="predicted"/>
<dbReference type="Proteomes" id="UP000245375">
    <property type="component" value="Unassembled WGS sequence"/>
</dbReference>
<dbReference type="AlphaFoldDB" id="A0A2U2X6N9"/>
<evidence type="ECO:0000313" key="2">
    <source>
        <dbReference type="EMBL" id="PWH83423.1"/>
    </source>
</evidence>